<keyword evidence="3" id="KW-1185">Reference proteome</keyword>
<evidence type="ECO:0000313" key="3">
    <source>
        <dbReference type="Proteomes" id="UP000597762"/>
    </source>
</evidence>
<organism evidence="2 3">
    <name type="scientific">Acanthosepion pharaonis</name>
    <name type="common">Pharaoh cuttlefish</name>
    <name type="synonym">Sepia pharaonis</name>
    <dbReference type="NCBI Taxonomy" id="158019"/>
    <lineage>
        <taxon>Eukaryota</taxon>
        <taxon>Metazoa</taxon>
        <taxon>Spiralia</taxon>
        <taxon>Lophotrochozoa</taxon>
        <taxon>Mollusca</taxon>
        <taxon>Cephalopoda</taxon>
        <taxon>Coleoidea</taxon>
        <taxon>Decapodiformes</taxon>
        <taxon>Sepiida</taxon>
        <taxon>Sepiina</taxon>
        <taxon>Sepiidae</taxon>
        <taxon>Acanthosepion</taxon>
    </lineage>
</organism>
<protein>
    <submittedName>
        <fullName evidence="2">Uncharacterized protein</fullName>
    </submittedName>
</protein>
<dbReference type="Proteomes" id="UP000597762">
    <property type="component" value="Unassembled WGS sequence"/>
</dbReference>
<evidence type="ECO:0000256" key="1">
    <source>
        <dbReference type="SAM" id="MobiDB-lite"/>
    </source>
</evidence>
<reference evidence="2" key="1">
    <citation type="submission" date="2021-01" db="EMBL/GenBank/DDBJ databases">
        <authorList>
            <person name="Li R."/>
            <person name="Bekaert M."/>
        </authorList>
    </citation>
    <scope>NUCLEOTIDE SEQUENCE</scope>
    <source>
        <strain evidence="2">Farmed</strain>
    </source>
</reference>
<accession>A0A812EIV7</accession>
<feature type="region of interest" description="Disordered" evidence="1">
    <location>
        <begin position="736"/>
        <end position="755"/>
    </location>
</feature>
<comment type="caution">
    <text evidence="2">The sequence shown here is derived from an EMBL/GenBank/DDBJ whole genome shotgun (WGS) entry which is preliminary data.</text>
</comment>
<dbReference type="EMBL" id="CAHIKZ030005366">
    <property type="protein sequence ID" value="CAE1323293.1"/>
    <property type="molecule type" value="Genomic_DNA"/>
</dbReference>
<dbReference type="AlphaFoldDB" id="A0A812EIV7"/>
<gene>
    <name evidence="2" type="ORF">SPHA_73124</name>
</gene>
<evidence type="ECO:0000313" key="2">
    <source>
        <dbReference type="EMBL" id="CAE1323293.1"/>
    </source>
</evidence>
<name>A0A812EIV7_ACAPH</name>
<sequence>MRESVAVLRPRNAHYEVNARVRCSPSSAVAVLPKCALRGNESVKSFVRGRAKAFRKCASPFSPSFRGRLLRPRSPYSRNAHYEVNARVRCSPSSAVAVLPKCALRGKCASPLQSFVRGRLLRSAVAVLPKCAKCAVRVLRPRSPSPKCALRGKCASPFSPSSAVAVLLKCALRGKCASPLQSFLRGRLLRPRSPYSRNAHYEVNARVRCSPSSAVAVLPKCALRGKCASPLQSFVRGRRTPEMRITVNARVRCILRPRSPYSRNAHYEVNARVRCSPSSAVAVLPKCALRGKCASPLQSFLRGRLLPPRSPYSRNAHYEVNARVRCSPSFAVAVLPKCALRGKCASPKSAVALRNAHYEVNARVRCSPSSAVAVLPKCALRVKKSFLRAKCALRVLPPRSPYSRNAHYEVNARVSCSPSSAVAVLPKCALRGKCASPLQSFRPRSPYSRNAHYEVNARVRCSPSFAVRGRRKCSSPLKCALRGKCASPLQSFVRGRLLRSAVAVLLKCALRGKCASPLSLRPRSPSLKCALRVLPPRSPYSRNAHYEVNARVRCSPSSAVAVLPKCALRNARLLRGRSRNAHYEVNASPLQSFLRGRLLRSRSPYSRNAHYELNARVRCMHRNAHRIRYQRERLASFQDFSVVPRQAQCGVRLRKRGRRPNRPHLRGSRVPAVAVSFAVCRRRRVRISPPRPSVGHSLFSVFARRIGSVQILQFRGRLRKLLETYLALDPCNHNDVLFPKPRGTRPQRQTKTQNL</sequence>
<feature type="compositionally biased region" description="Polar residues" evidence="1">
    <location>
        <begin position="746"/>
        <end position="755"/>
    </location>
</feature>
<proteinExistence type="predicted"/>